<name>A0A7X0PM99_9BURK</name>
<protein>
    <submittedName>
        <fullName evidence="2">Uncharacterized protein</fullName>
    </submittedName>
</protein>
<dbReference type="RefSeq" id="WP_184865628.1">
    <property type="nucleotide sequence ID" value="NZ_JACHLK010000027.1"/>
</dbReference>
<feature type="compositionally biased region" description="Polar residues" evidence="1">
    <location>
        <begin position="1"/>
        <end position="14"/>
    </location>
</feature>
<proteinExistence type="predicted"/>
<reference evidence="2 3" key="1">
    <citation type="submission" date="2020-08" db="EMBL/GenBank/DDBJ databases">
        <title>Functional genomics of gut bacteria from endangered species of beetles.</title>
        <authorList>
            <person name="Carlos-Shanley C."/>
        </authorList>
    </citation>
    <scope>NUCLEOTIDE SEQUENCE [LARGE SCALE GENOMIC DNA]</scope>
    <source>
        <strain evidence="2 3">S00198</strain>
    </source>
</reference>
<organism evidence="2 3">
    <name type="scientific">Acidovorax soli</name>
    <dbReference type="NCBI Taxonomy" id="592050"/>
    <lineage>
        <taxon>Bacteria</taxon>
        <taxon>Pseudomonadati</taxon>
        <taxon>Pseudomonadota</taxon>
        <taxon>Betaproteobacteria</taxon>
        <taxon>Burkholderiales</taxon>
        <taxon>Comamonadaceae</taxon>
        <taxon>Acidovorax</taxon>
    </lineage>
</organism>
<dbReference type="EMBL" id="JACHLK010000027">
    <property type="protein sequence ID" value="MBB6564036.1"/>
    <property type="molecule type" value="Genomic_DNA"/>
</dbReference>
<dbReference type="Proteomes" id="UP000575083">
    <property type="component" value="Unassembled WGS sequence"/>
</dbReference>
<sequence length="81" mass="8850">MKQQHQPQARTQHATIRGHVTFTPGDGAPIAIPEGPVELITAPDSTTLSWTTEDETAGSAAIPKDQYNQYVKDGKIRLTKH</sequence>
<keyword evidence="3" id="KW-1185">Reference proteome</keyword>
<gene>
    <name evidence="2" type="ORF">HNP48_006762</name>
</gene>
<comment type="caution">
    <text evidence="2">The sequence shown here is derived from an EMBL/GenBank/DDBJ whole genome shotgun (WGS) entry which is preliminary data.</text>
</comment>
<dbReference type="AlphaFoldDB" id="A0A7X0PM99"/>
<evidence type="ECO:0000313" key="2">
    <source>
        <dbReference type="EMBL" id="MBB6564036.1"/>
    </source>
</evidence>
<accession>A0A7X0PM99</accession>
<evidence type="ECO:0000256" key="1">
    <source>
        <dbReference type="SAM" id="MobiDB-lite"/>
    </source>
</evidence>
<evidence type="ECO:0000313" key="3">
    <source>
        <dbReference type="Proteomes" id="UP000575083"/>
    </source>
</evidence>
<feature type="region of interest" description="Disordered" evidence="1">
    <location>
        <begin position="1"/>
        <end position="30"/>
    </location>
</feature>